<evidence type="ECO:0000313" key="9">
    <source>
        <dbReference type="EMBL" id="PRZ43726.1"/>
    </source>
</evidence>
<dbReference type="PANTHER" id="PTHR11054:SF0">
    <property type="entry name" value="6-PHOSPHOGLUCONOLACTONASE"/>
    <property type="match status" value="1"/>
</dbReference>
<dbReference type="CDD" id="cd01400">
    <property type="entry name" value="6PGL"/>
    <property type="match status" value="1"/>
</dbReference>
<dbReference type="Gene3D" id="3.40.50.1360">
    <property type="match status" value="1"/>
</dbReference>
<dbReference type="InterPro" id="IPR039104">
    <property type="entry name" value="6PGL"/>
</dbReference>
<name>A0A2T1A562_9ACTN</name>
<dbReference type="EC" id="3.1.1.31" evidence="5 7"/>
<evidence type="ECO:0000256" key="4">
    <source>
        <dbReference type="ARBA" id="ARBA00010662"/>
    </source>
</evidence>
<evidence type="ECO:0000256" key="6">
    <source>
        <dbReference type="ARBA" id="ARBA00020337"/>
    </source>
</evidence>
<dbReference type="Pfam" id="PF01182">
    <property type="entry name" value="Glucosamine_iso"/>
    <property type="match status" value="1"/>
</dbReference>
<keyword evidence="7" id="KW-0378">Hydrolase</keyword>
<dbReference type="InterPro" id="IPR005900">
    <property type="entry name" value="6-phosphogluconolactonase_DevB"/>
</dbReference>
<dbReference type="SUPFAM" id="SSF100950">
    <property type="entry name" value="NagB/RpiA/CoA transferase-like"/>
    <property type="match status" value="1"/>
</dbReference>
<gene>
    <name evidence="7" type="primary">pgl</name>
    <name evidence="9" type="ORF">CLV47_102417</name>
</gene>
<sequence length="244" mass="25595">MSADQVVVHATPALLAESAAARLITSIVDAQTSRGRASIVLTGGSTGIAVLASVNASPARDAVDWQRVEIWWGDERFVPASDKERNDLQAYDALLGAVPVDPARVHRVPSSDGKFGDDAAAAAAWYADQLTMVNNEAGPWFDVLMLGLGEEGHTASIFPESPAAYDEGVTCAVRDCPKPPPTRVSMTFPTLARADEVWMMTAGGGKADAVGKALGGADRTRVPAAGPKGRRRTLWLLDQAATGS</sequence>
<dbReference type="UniPathway" id="UPA00115">
    <property type="reaction ID" value="UER00409"/>
</dbReference>
<evidence type="ECO:0000313" key="10">
    <source>
        <dbReference type="Proteomes" id="UP000237752"/>
    </source>
</evidence>
<evidence type="ECO:0000256" key="3">
    <source>
        <dbReference type="ARBA" id="ARBA00004961"/>
    </source>
</evidence>
<dbReference type="InterPro" id="IPR037171">
    <property type="entry name" value="NagB/RpiA_transferase-like"/>
</dbReference>
<dbReference type="PANTHER" id="PTHR11054">
    <property type="entry name" value="6-PHOSPHOGLUCONOLACTONASE"/>
    <property type="match status" value="1"/>
</dbReference>
<dbReference type="EMBL" id="PVUE01000002">
    <property type="protein sequence ID" value="PRZ43726.1"/>
    <property type="molecule type" value="Genomic_DNA"/>
</dbReference>
<evidence type="ECO:0000256" key="1">
    <source>
        <dbReference type="ARBA" id="ARBA00000832"/>
    </source>
</evidence>
<evidence type="ECO:0000256" key="2">
    <source>
        <dbReference type="ARBA" id="ARBA00002681"/>
    </source>
</evidence>
<proteinExistence type="inferred from homology"/>
<protein>
    <recommendedName>
        <fullName evidence="6 7">6-phosphogluconolactonase</fullName>
        <shortName evidence="7">6PGL</shortName>
        <ecNumber evidence="5 7">3.1.1.31</ecNumber>
    </recommendedName>
</protein>
<dbReference type="RefSeq" id="WP_106347944.1">
    <property type="nucleotide sequence ID" value="NZ_PVUE01000002.1"/>
</dbReference>
<dbReference type="Proteomes" id="UP000237752">
    <property type="component" value="Unassembled WGS sequence"/>
</dbReference>
<dbReference type="NCBIfam" id="TIGR01198">
    <property type="entry name" value="pgl"/>
    <property type="match status" value="1"/>
</dbReference>
<dbReference type="GO" id="GO:0005975">
    <property type="term" value="P:carbohydrate metabolic process"/>
    <property type="evidence" value="ECO:0007669"/>
    <property type="project" value="UniProtKB-UniRule"/>
</dbReference>
<dbReference type="InterPro" id="IPR006148">
    <property type="entry name" value="Glc/Gal-6P_isomerase"/>
</dbReference>
<evidence type="ECO:0000256" key="5">
    <source>
        <dbReference type="ARBA" id="ARBA00013198"/>
    </source>
</evidence>
<comment type="caution">
    <text evidence="9">The sequence shown here is derived from an EMBL/GenBank/DDBJ whole genome shotgun (WGS) entry which is preliminary data.</text>
</comment>
<dbReference type="OrthoDB" id="9810967at2"/>
<keyword evidence="10" id="KW-1185">Reference proteome</keyword>
<comment type="pathway">
    <text evidence="3 7">Carbohydrate degradation; pentose phosphate pathway; D-ribulose 5-phosphate from D-glucose 6-phosphate (oxidative stage): step 2/3.</text>
</comment>
<comment type="catalytic activity">
    <reaction evidence="1 7">
        <text>6-phospho-D-glucono-1,5-lactone + H2O = 6-phospho-D-gluconate + H(+)</text>
        <dbReference type="Rhea" id="RHEA:12556"/>
        <dbReference type="ChEBI" id="CHEBI:15377"/>
        <dbReference type="ChEBI" id="CHEBI:15378"/>
        <dbReference type="ChEBI" id="CHEBI:57955"/>
        <dbReference type="ChEBI" id="CHEBI:58759"/>
        <dbReference type="EC" id="3.1.1.31"/>
    </reaction>
</comment>
<reference evidence="9 10" key="1">
    <citation type="submission" date="2018-03" db="EMBL/GenBank/DDBJ databases">
        <title>Genomic Encyclopedia of Archaeal and Bacterial Type Strains, Phase II (KMG-II): from individual species to whole genera.</title>
        <authorList>
            <person name="Goeker M."/>
        </authorList>
    </citation>
    <scope>NUCLEOTIDE SEQUENCE [LARGE SCALE GENOMIC DNA]</scope>
    <source>
        <strain evidence="9 10">DSM 100065</strain>
    </source>
</reference>
<dbReference type="AlphaFoldDB" id="A0A2T1A562"/>
<accession>A0A2T1A562</accession>
<dbReference type="GO" id="GO:0006098">
    <property type="term" value="P:pentose-phosphate shunt"/>
    <property type="evidence" value="ECO:0007669"/>
    <property type="project" value="UniProtKB-UniPathway"/>
</dbReference>
<comment type="function">
    <text evidence="2 7">Hydrolysis of 6-phosphogluconolactone to 6-phosphogluconate.</text>
</comment>
<dbReference type="GO" id="GO:0017057">
    <property type="term" value="F:6-phosphogluconolactonase activity"/>
    <property type="evidence" value="ECO:0007669"/>
    <property type="project" value="UniProtKB-UniRule"/>
</dbReference>
<evidence type="ECO:0000256" key="7">
    <source>
        <dbReference type="RuleBase" id="RU365095"/>
    </source>
</evidence>
<evidence type="ECO:0000259" key="8">
    <source>
        <dbReference type="Pfam" id="PF01182"/>
    </source>
</evidence>
<organism evidence="9 10">
    <name type="scientific">Antricoccus suffuscus</name>
    <dbReference type="NCBI Taxonomy" id="1629062"/>
    <lineage>
        <taxon>Bacteria</taxon>
        <taxon>Bacillati</taxon>
        <taxon>Actinomycetota</taxon>
        <taxon>Actinomycetes</taxon>
        <taxon>Geodermatophilales</taxon>
        <taxon>Antricoccaceae</taxon>
        <taxon>Antricoccus</taxon>
    </lineage>
</organism>
<feature type="domain" description="Glucosamine/galactosamine-6-phosphate isomerase" evidence="8">
    <location>
        <begin position="11"/>
        <end position="235"/>
    </location>
</feature>
<comment type="similarity">
    <text evidence="4 7">Belongs to the glucosamine/galactosamine-6-phosphate isomerase family. 6-phosphogluconolactonase subfamily.</text>
</comment>